<dbReference type="STRING" id="36166.T1GW12"/>
<dbReference type="InterPro" id="IPR035983">
    <property type="entry name" value="Hect_E3_ubiquitin_ligase"/>
</dbReference>
<dbReference type="GO" id="GO:0061630">
    <property type="term" value="F:ubiquitin protein ligase activity"/>
    <property type="evidence" value="ECO:0007669"/>
    <property type="project" value="UniProtKB-EC"/>
</dbReference>
<organism evidence="7 8">
    <name type="scientific">Megaselia scalaris</name>
    <name type="common">Humpbacked fly</name>
    <name type="synonym">Phora scalaris</name>
    <dbReference type="NCBI Taxonomy" id="36166"/>
    <lineage>
        <taxon>Eukaryota</taxon>
        <taxon>Metazoa</taxon>
        <taxon>Ecdysozoa</taxon>
        <taxon>Arthropoda</taxon>
        <taxon>Hexapoda</taxon>
        <taxon>Insecta</taxon>
        <taxon>Pterygota</taxon>
        <taxon>Neoptera</taxon>
        <taxon>Endopterygota</taxon>
        <taxon>Diptera</taxon>
        <taxon>Brachycera</taxon>
        <taxon>Muscomorpha</taxon>
        <taxon>Platypezoidea</taxon>
        <taxon>Phoridae</taxon>
        <taxon>Megaseliini</taxon>
        <taxon>Megaselia</taxon>
    </lineage>
</organism>
<reference evidence="8" key="1">
    <citation type="submission" date="2013-02" db="EMBL/GenBank/DDBJ databases">
        <authorList>
            <person name="Hughes D."/>
        </authorList>
    </citation>
    <scope>NUCLEOTIDE SEQUENCE</scope>
    <source>
        <strain>Durham</strain>
        <strain evidence="8">NC isolate 2 -- Noor lab</strain>
    </source>
</reference>
<reference evidence="7" key="2">
    <citation type="submission" date="2015-06" db="UniProtKB">
        <authorList>
            <consortium name="EnsemblMetazoa"/>
        </authorList>
    </citation>
    <scope>IDENTIFICATION</scope>
</reference>
<dbReference type="Pfam" id="PF00632">
    <property type="entry name" value="HECT"/>
    <property type="match status" value="1"/>
</dbReference>
<sequence>MFEAFYHGFMKVVGGRVLQLFKPHELMDVIVGNENYDWHALETEANYKNGYTSGDQVIRWFWEVFHALDVSDKKKFLLYLTGSDRIPIQGMKQIK</sequence>
<dbReference type="PANTHER" id="PTHR45700:SF8">
    <property type="entry name" value="HECT-TYPE E3 UBIQUITIN TRANSFERASE"/>
    <property type="match status" value="1"/>
</dbReference>
<accession>T1GW12</accession>
<evidence type="ECO:0000256" key="5">
    <source>
        <dbReference type="PROSITE-ProRule" id="PRU00104"/>
    </source>
</evidence>
<dbReference type="SUPFAM" id="SSF56204">
    <property type="entry name" value="Hect, E3 ligase catalytic domain"/>
    <property type="match status" value="1"/>
</dbReference>
<dbReference type="AlphaFoldDB" id="T1GW12"/>
<proteinExistence type="predicted"/>
<dbReference type="PANTHER" id="PTHR45700">
    <property type="entry name" value="UBIQUITIN-PROTEIN LIGASE E3C"/>
    <property type="match status" value="1"/>
</dbReference>
<dbReference type="InterPro" id="IPR000569">
    <property type="entry name" value="HECT_dom"/>
</dbReference>
<protein>
    <recommendedName>
        <fullName evidence="2">HECT-type E3 ubiquitin transferase</fullName>
        <ecNumber evidence="2">2.3.2.26</ecNumber>
    </recommendedName>
</protein>
<dbReference type="GO" id="GO:0009966">
    <property type="term" value="P:regulation of signal transduction"/>
    <property type="evidence" value="ECO:0007669"/>
    <property type="project" value="UniProtKB-ARBA"/>
</dbReference>
<evidence type="ECO:0000313" key="7">
    <source>
        <dbReference type="EnsemblMetazoa" id="MESCA007980-PA"/>
    </source>
</evidence>
<feature type="domain" description="HECT" evidence="6">
    <location>
        <begin position="1"/>
        <end position="95"/>
    </location>
</feature>
<dbReference type="OMA" id="PIQGMKQ"/>
<evidence type="ECO:0000256" key="4">
    <source>
        <dbReference type="ARBA" id="ARBA00022786"/>
    </source>
</evidence>
<keyword evidence="4 5" id="KW-0833">Ubl conjugation pathway</keyword>
<keyword evidence="8" id="KW-1185">Reference proteome</keyword>
<dbReference type="Gene3D" id="3.30.2410.10">
    <property type="entry name" value="Hect, E3 ligase catalytic domain"/>
    <property type="match status" value="1"/>
</dbReference>
<evidence type="ECO:0000256" key="3">
    <source>
        <dbReference type="ARBA" id="ARBA00022679"/>
    </source>
</evidence>
<name>T1GW12_MEGSC</name>
<dbReference type="PROSITE" id="PS50237">
    <property type="entry name" value="HECT"/>
    <property type="match status" value="1"/>
</dbReference>
<comment type="catalytic activity">
    <reaction evidence="1">
        <text>S-ubiquitinyl-[E2 ubiquitin-conjugating enzyme]-L-cysteine + [acceptor protein]-L-lysine = [E2 ubiquitin-conjugating enzyme]-L-cysteine + N(6)-ubiquitinyl-[acceptor protein]-L-lysine.</text>
        <dbReference type="EC" id="2.3.2.26"/>
    </reaction>
</comment>
<keyword evidence="3" id="KW-0808">Transferase</keyword>
<evidence type="ECO:0000259" key="6">
    <source>
        <dbReference type="PROSITE" id="PS50237"/>
    </source>
</evidence>
<dbReference type="Proteomes" id="UP000015102">
    <property type="component" value="Unassembled WGS sequence"/>
</dbReference>
<dbReference type="InterPro" id="IPR044611">
    <property type="entry name" value="E3A/B/C-like"/>
</dbReference>
<dbReference type="EMBL" id="CAQQ02137517">
    <property type="status" value="NOT_ANNOTATED_CDS"/>
    <property type="molecule type" value="Genomic_DNA"/>
</dbReference>
<dbReference type="GO" id="GO:0000209">
    <property type="term" value="P:protein polyubiquitination"/>
    <property type="evidence" value="ECO:0007669"/>
    <property type="project" value="InterPro"/>
</dbReference>
<comment type="caution">
    <text evidence="5">Lacks conserved residue(s) required for the propagation of feature annotation.</text>
</comment>
<dbReference type="HOGENOM" id="CLU_2378726_0_0_1"/>
<dbReference type="EnsemblMetazoa" id="MESCA007980-RA">
    <property type="protein sequence ID" value="MESCA007980-PA"/>
    <property type="gene ID" value="MESCA007980"/>
</dbReference>
<evidence type="ECO:0000256" key="1">
    <source>
        <dbReference type="ARBA" id="ARBA00000885"/>
    </source>
</evidence>
<dbReference type="EC" id="2.3.2.26" evidence="2"/>
<evidence type="ECO:0000313" key="8">
    <source>
        <dbReference type="Proteomes" id="UP000015102"/>
    </source>
</evidence>
<evidence type="ECO:0000256" key="2">
    <source>
        <dbReference type="ARBA" id="ARBA00012485"/>
    </source>
</evidence>